<dbReference type="PANTHER" id="PTHR47660">
    <property type="entry name" value="TRANSCRIPTION FACTOR WITH C2H2 AND ZN(2)-CYS(6) DNA BINDING DOMAIN (EUROFUNG)-RELATED-RELATED"/>
    <property type="match status" value="1"/>
</dbReference>
<dbReference type="Pfam" id="PF00096">
    <property type="entry name" value="zf-C2H2"/>
    <property type="match status" value="2"/>
</dbReference>
<dbReference type="EMBL" id="MU004237">
    <property type="protein sequence ID" value="KAF2667908.1"/>
    <property type="molecule type" value="Genomic_DNA"/>
</dbReference>
<proteinExistence type="predicted"/>
<feature type="compositionally biased region" description="Low complexity" evidence="8">
    <location>
        <begin position="228"/>
        <end position="245"/>
    </location>
</feature>
<dbReference type="CDD" id="cd00067">
    <property type="entry name" value="GAL4"/>
    <property type="match status" value="1"/>
</dbReference>
<evidence type="ECO:0000259" key="9">
    <source>
        <dbReference type="PROSITE" id="PS50048"/>
    </source>
</evidence>
<evidence type="ECO:0000256" key="7">
    <source>
        <dbReference type="PROSITE-ProRule" id="PRU00042"/>
    </source>
</evidence>
<dbReference type="Pfam" id="PF04082">
    <property type="entry name" value="Fungal_trans"/>
    <property type="match status" value="1"/>
</dbReference>
<feature type="compositionally biased region" description="Basic and acidic residues" evidence="8">
    <location>
        <begin position="52"/>
        <end position="64"/>
    </location>
</feature>
<evidence type="ECO:0000256" key="6">
    <source>
        <dbReference type="ARBA" id="ARBA00023242"/>
    </source>
</evidence>
<dbReference type="GO" id="GO:0003677">
    <property type="term" value="F:DNA binding"/>
    <property type="evidence" value="ECO:0007669"/>
    <property type="project" value="InterPro"/>
</dbReference>
<reference evidence="11" key="1">
    <citation type="journal article" date="2020" name="Stud. Mycol.">
        <title>101 Dothideomycetes genomes: a test case for predicting lifestyles and emergence of pathogens.</title>
        <authorList>
            <person name="Haridas S."/>
            <person name="Albert R."/>
            <person name="Binder M."/>
            <person name="Bloem J."/>
            <person name="Labutti K."/>
            <person name="Salamov A."/>
            <person name="Andreopoulos B."/>
            <person name="Baker S."/>
            <person name="Barry K."/>
            <person name="Bills G."/>
            <person name="Bluhm B."/>
            <person name="Cannon C."/>
            <person name="Castanera R."/>
            <person name="Culley D."/>
            <person name="Daum C."/>
            <person name="Ezra D."/>
            <person name="Gonzalez J."/>
            <person name="Henrissat B."/>
            <person name="Kuo A."/>
            <person name="Liang C."/>
            <person name="Lipzen A."/>
            <person name="Lutzoni F."/>
            <person name="Magnuson J."/>
            <person name="Mondo S."/>
            <person name="Nolan M."/>
            <person name="Ohm R."/>
            <person name="Pangilinan J."/>
            <person name="Park H.-J."/>
            <person name="Ramirez L."/>
            <person name="Alfaro M."/>
            <person name="Sun H."/>
            <person name="Tritt A."/>
            <person name="Yoshinaga Y."/>
            <person name="Zwiers L.-H."/>
            <person name="Turgeon B."/>
            <person name="Goodwin S."/>
            <person name="Spatafora J."/>
            <person name="Crous P."/>
            <person name="Grigoriev I."/>
        </authorList>
    </citation>
    <scope>NUCLEOTIDE SEQUENCE</scope>
    <source>
        <strain evidence="11">CBS 115976</strain>
    </source>
</reference>
<dbReference type="PROSITE" id="PS50157">
    <property type="entry name" value="ZINC_FINGER_C2H2_2"/>
    <property type="match status" value="2"/>
</dbReference>
<dbReference type="InterPro" id="IPR013087">
    <property type="entry name" value="Znf_C2H2_type"/>
</dbReference>
<feature type="domain" description="C2H2-type" evidence="10">
    <location>
        <begin position="2"/>
        <end position="29"/>
    </location>
</feature>
<dbReference type="OrthoDB" id="40579at2759"/>
<dbReference type="SMART" id="SM00066">
    <property type="entry name" value="GAL4"/>
    <property type="match status" value="1"/>
</dbReference>
<keyword evidence="4" id="KW-0805">Transcription regulation</keyword>
<keyword evidence="12" id="KW-1185">Reference proteome</keyword>
<dbReference type="AlphaFoldDB" id="A0A6A6U9W1"/>
<sequence>MFQCGVCKSGYDRSDHLIRHIRSHTKQRPFVCSVCTKGFARQDLLKRHLGTHNRDESTTSDRETPVINQSGRPSQRVQQACRSCAAKKLKCSELKPCGRCIEKNVRCEFEAEEEVSGEDETIQHITELLPSQPGDNSFDQLGQPTEQVVRSGLEFQNGPLESNAAPSLKANMQADQLYTSEDDFMTGILYGTLNIPDIGEFLQQDSESTLGDLDFSFLNEMNSFNSNPQVSLPSLSPSSSSSPQPKTVGFGREAFRKSSVHTSWEPSLDDNRRLEYPNLILQKKLIPQDIRCSFDSSLLRSKSISLLTRDRILAMILRSSCSSATERILRSFPSLEVLNGLIQVAFYHMSENQVIPFIHVPSIDLDNQRPEFLGAVIAYASVYSPSQPVQKFGYALQEIVRGSILILVEEKHSTLRESGVCQAFYIQLDLALYSCVSRKMEMAEGYSMLGTTMLRHGKLLSEEAYSSPGKILAMPDLTIQQKWLMWAEQETQKRLGYFAMTLDAHNSIVRKTKTLFSYAELRAPLPSCKQLWEAETATSWLNILQQDVQMPIEQPLSLYKILRQPQLIAPQKFNIDMKSASIIYLAGLWSLISEYQQMICIIPSTQQNNDFVMNSRHADLTSNLELFKIESANLGADFPEVLIQQELMSLHLNAPLYSLSYFVGMGSEVKAQKASPTAHQWFESPKSRVALWHCGQIFRAAWLFKPKKLAEIHVLALYQATLVLWVWALLRKAQGNLTASSKERVMLDGEETLMTTKFLKSYPAEPGLTSESGSFLSLDNPVIAPDIANAIIQKNWNSQQMPRTAEEASRMLQSFSSICREKFDIP</sequence>
<dbReference type="PROSITE" id="PS00463">
    <property type="entry name" value="ZN2_CY6_FUNGAL_1"/>
    <property type="match status" value="1"/>
</dbReference>
<keyword evidence="5" id="KW-0804">Transcription</keyword>
<feature type="domain" description="C2H2-type" evidence="10">
    <location>
        <begin position="30"/>
        <end position="57"/>
    </location>
</feature>
<dbReference type="SMART" id="SM00355">
    <property type="entry name" value="ZnF_C2H2"/>
    <property type="match status" value="2"/>
</dbReference>
<dbReference type="Gene3D" id="4.10.240.10">
    <property type="entry name" value="Zn(2)-C6 fungal-type DNA-binding domain"/>
    <property type="match status" value="1"/>
</dbReference>
<dbReference type="GO" id="GO:0006351">
    <property type="term" value="P:DNA-templated transcription"/>
    <property type="evidence" value="ECO:0007669"/>
    <property type="project" value="InterPro"/>
</dbReference>
<dbReference type="Proteomes" id="UP000799302">
    <property type="component" value="Unassembled WGS sequence"/>
</dbReference>
<dbReference type="FunFam" id="3.30.160.60:FF:002343">
    <property type="entry name" value="Zinc finger protein 33A"/>
    <property type="match status" value="1"/>
</dbReference>
<evidence type="ECO:0000313" key="11">
    <source>
        <dbReference type="EMBL" id="KAF2667908.1"/>
    </source>
</evidence>
<dbReference type="InterPro" id="IPR036236">
    <property type="entry name" value="Znf_C2H2_sf"/>
</dbReference>
<keyword evidence="3" id="KW-0862">Zinc</keyword>
<dbReference type="Pfam" id="PF00172">
    <property type="entry name" value="Zn_clus"/>
    <property type="match status" value="1"/>
</dbReference>
<evidence type="ECO:0000256" key="2">
    <source>
        <dbReference type="ARBA" id="ARBA00022771"/>
    </source>
</evidence>
<accession>A0A6A6U9W1</accession>
<evidence type="ECO:0000256" key="1">
    <source>
        <dbReference type="ARBA" id="ARBA00022723"/>
    </source>
</evidence>
<dbReference type="SUPFAM" id="SSF57667">
    <property type="entry name" value="beta-beta-alpha zinc fingers"/>
    <property type="match status" value="1"/>
</dbReference>
<name>A0A6A6U9W1_9PEZI</name>
<evidence type="ECO:0000256" key="3">
    <source>
        <dbReference type="ARBA" id="ARBA00022833"/>
    </source>
</evidence>
<keyword evidence="2 7" id="KW-0863">Zinc-finger</keyword>
<evidence type="ECO:0000256" key="4">
    <source>
        <dbReference type="ARBA" id="ARBA00023015"/>
    </source>
</evidence>
<dbReference type="InterPro" id="IPR036864">
    <property type="entry name" value="Zn2-C6_fun-type_DNA-bd_sf"/>
</dbReference>
<dbReference type="PROSITE" id="PS50048">
    <property type="entry name" value="ZN2_CY6_FUNGAL_2"/>
    <property type="match status" value="1"/>
</dbReference>
<dbReference type="PROSITE" id="PS00028">
    <property type="entry name" value="ZINC_FINGER_C2H2_1"/>
    <property type="match status" value="2"/>
</dbReference>
<feature type="region of interest" description="Disordered" evidence="8">
    <location>
        <begin position="50"/>
        <end position="73"/>
    </location>
</feature>
<dbReference type="InterPro" id="IPR007219">
    <property type="entry name" value="XnlR_reg_dom"/>
</dbReference>
<dbReference type="InterPro" id="IPR001138">
    <property type="entry name" value="Zn2Cys6_DnaBD"/>
</dbReference>
<dbReference type="SUPFAM" id="SSF57701">
    <property type="entry name" value="Zn2/Cys6 DNA-binding domain"/>
    <property type="match status" value="1"/>
</dbReference>
<gene>
    <name evidence="11" type="ORF">BT63DRAFT_304624</name>
</gene>
<organism evidence="11 12">
    <name type="scientific">Microthyrium microscopicum</name>
    <dbReference type="NCBI Taxonomy" id="703497"/>
    <lineage>
        <taxon>Eukaryota</taxon>
        <taxon>Fungi</taxon>
        <taxon>Dikarya</taxon>
        <taxon>Ascomycota</taxon>
        <taxon>Pezizomycotina</taxon>
        <taxon>Dothideomycetes</taxon>
        <taxon>Dothideomycetes incertae sedis</taxon>
        <taxon>Microthyriales</taxon>
        <taxon>Microthyriaceae</taxon>
        <taxon>Microthyrium</taxon>
    </lineage>
</organism>
<evidence type="ECO:0000256" key="5">
    <source>
        <dbReference type="ARBA" id="ARBA00023163"/>
    </source>
</evidence>
<dbReference type="Gene3D" id="3.30.160.60">
    <property type="entry name" value="Classic Zinc Finger"/>
    <property type="match status" value="2"/>
</dbReference>
<protein>
    <submittedName>
        <fullName evidence="11">Uncharacterized protein</fullName>
    </submittedName>
</protein>
<keyword evidence="6" id="KW-0539">Nucleus</keyword>
<evidence type="ECO:0000313" key="12">
    <source>
        <dbReference type="Proteomes" id="UP000799302"/>
    </source>
</evidence>
<dbReference type="GO" id="GO:0000981">
    <property type="term" value="F:DNA-binding transcription factor activity, RNA polymerase II-specific"/>
    <property type="evidence" value="ECO:0007669"/>
    <property type="project" value="InterPro"/>
</dbReference>
<evidence type="ECO:0000256" key="8">
    <source>
        <dbReference type="SAM" id="MobiDB-lite"/>
    </source>
</evidence>
<evidence type="ECO:0000259" key="10">
    <source>
        <dbReference type="PROSITE" id="PS50157"/>
    </source>
</evidence>
<dbReference type="PANTHER" id="PTHR47660:SF2">
    <property type="entry name" value="TRANSCRIPTION FACTOR WITH C2H2 AND ZN(2)-CYS(6) DNA BINDING DOMAIN (EUROFUNG)"/>
    <property type="match status" value="1"/>
</dbReference>
<feature type="region of interest" description="Disordered" evidence="8">
    <location>
        <begin position="228"/>
        <end position="248"/>
    </location>
</feature>
<dbReference type="GO" id="GO:0008270">
    <property type="term" value="F:zinc ion binding"/>
    <property type="evidence" value="ECO:0007669"/>
    <property type="project" value="UniProtKB-KW"/>
</dbReference>
<keyword evidence="1" id="KW-0479">Metal-binding</keyword>
<feature type="domain" description="Zn(2)-C6 fungal-type" evidence="9">
    <location>
        <begin position="80"/>
        <end position="109"/>
    </location>
</feature>